<dbReference type="PANTHER" id="PTHR44157:SF1">
    <property type="entry name" value="DNAJ HOMOLOG SUBFAMILY C MEMBER 11"/>
    <property type="match status" value="1"/>
</dbReference>
<evidence type="ECO:0000259" key="3">
    <source>
        <dbReference type="Pfam" id="PF11875"/>
    </source>
</evidence>
<keyword evidence="1" id="KW-0143">Chaperone</keyword>
<dbReference type="InterPro" id="IPR052243">
    <property type="entry name" value="Mito_inner_membrane_organizer"/>
</dbReference>
<evidence type="ECO:0000313" key="4">
    <source>
        <dbReference type="EMBL" id="CAE7193392.1"/>
    </source>
</evidence>
<keyword evidence="2" id="KW-0812">Transmembrane</keyword>
<keyword evidence="2" id="KW-1133">Transmembrane helix</keyword>
<proteinExistence type="predicted"/>
<dbReference type="EMBL" id="CAJNDS010000333">
    <property type="protein sequence ID" value="CAE7193392.1"/>
    <property type="molecule type" value="Genomic_DNA"/>
</dbReference>
<organism evidence="4 5">
    <name type="scientific">Symbiodinium natans</name>
    <dbReference type="NCBI Taxonomy" id="878477"/>
    <lineage>
        <taxon>Eukaryota</taxon>
        <taxon>Sar</taxon>
        <taxon>Alveolata</taxon>
        <taxon>Dinophyceae</taxon>
        <taxon>Suessiales</taxon>
        <taxon>Symbiodiniaceae</taxon>
        <taxon>Symbiodinium</taxon>
    </lineage>
</organism>
<reference evidence="4" key="1">
    <citation type="submission" date="2021-02" db="EMBL/GenBank/DDBJ databases">
        <authorList>
            <person name="Dougan E. K."/>
            <person name="Rhodes N."/>
            <person name="Thang M."/>
            <person name="Chan C."/>
        </authorList>
    </citation>
    <scope>NUCLEOTIDE SEQUENCE</scope>
</reference>
<feature type="domain" description="DnaJ-like protein C11 C-terminal" evidence="3">
    <location>
        <begin position="40"/>
        <end position="111"/>
    </location>
</feature>
<comment type="caution">
    <text evidence="4">The sequence shown here is derived from an EMBL/GenBank/DDBJ whole genome shotgun (WGS) entry which is preliminary data.</text>
</comment>
<dbReference type="AlphaFoldDB" id="A0A812J1J8"/>
<dbReference type="InterPro" id="IPR024586">
    <property type="entry name" value="DnaJ-like_C11_C"/>
</dbReference>
<sequence>MHWLETGQIMVCTGTSMSPTGKTTVLLSAELVCMHRPIGAEDLAGPWIDVTTAVQCLVAWDSLQNVKADLPGFYNPVPLDLDVELSLYVKYQFKDAPHEVTVGDHESLSLPMRKDLIAKSARPRGPFPSANADLLMRRRQCAAVAPRLRLLSPEEALQKVVQAHLVWRLHGQSGDVSKREYRLMMLCTCAVAASFGLFLVLR</sequence>
<keyword evidence="5" id="KW-1185">Reference proteome</keyword>
<dbReference type="GO" id="GO:0042407">
    <property type="term" value="P:cristae formation"/>
    <property type="evidence" value="ECO:0007669"/>
    <property type="project" value="TreeGrafter"/>
</dbReference>
<dbReference type="Proteomes" id="UP000604046">
    <property type="component" value="Unassembled WGS sequence"/>
</dbReference>
<name>A0A812J1J8_9DINO</name>
<evidence type="ECO:0000256" key="2">
    <source>
        <dbReference type="SAM" id="Phobius"/>
    </source>
</evidence>
<evidence type="ECO:0000256" key="1">
    <source>
        <dbReference type="ARBA" id="ARBA00023186"/>
    </source>
</evidence>
<dbReference type="GO" id="GO:0005739">
    <property type="term" value="C:mitochondrion"/>
    <property type="evidence" value="ECO:0007669"/>
    <property type="project" value="GOC"/>
</dbReference>
<dbReference type="Pfam" id="PF11875">
    <property type="entry name" value="DnaJ-like_C11_C"/>
    <property type="match status" value="1"/>
</dbReference>
<protein>
    <submittedName>
        <fullName evidence="4">Dnajc11 protein</fullName>
    </submittedName>
</protein>
<dbReference type="PANTHER" id="PTHR44157">
    <property type="entry name" value="DNAJ HOMOLOG SUBFAMILY C MEMBER 11"/>
    <property type="match status" value="1"/>
</dbReference>
<dbReference type="OrthoDB" id="10250354at2759"/>
<keyword evidence="2" id="KW-0472">Membrane</keyword>
<gene>
    <name evidence="4" type="primary">Dnajc11</name>
    <name evidence="4" type="ORF">SNAT2548_LOCUS5221</name>
</gene>
<accession>A0A812J1J8</accession>
<evidence type="ECO:0000313" key="5">
    <source>
        <dbReference type="Proteomes" id="UP000604046"/>
    </source>
</evidence>
<feature type="transmembrane region" description="Helical" evidence="2">
    <location>
        <begin position="183"/>
        <end position="201"/>
    </location>
</feature>